<name>A0A8K0NYX9_LADFU</name>
<feature type="compositionally biased region" description="Basic and acidic residues" evidence="1">
    <location>
        <begin position="141"/>
        <end position="150"/>
    </location>
</feature>
<keyword evidence="3" id="KW-1185">Reference proteome</keyword>
<feature type="region of interest" description="Disordered" evidence="1">
    <location>
        <begin position="121"/>
        <end position="150"/>
    </location>
</feature>
<dbReference type="Proteomes" id="UP000792457">
    <property type="component" value="Unassembled WGS sequence"/>
</dbReference>
<reference evidence="2" key="2">
    <citation type="submission" date="2017-10" db="EMBL/GenBank/DDBJ databases">
        <title>Ladona fulva Genome sequencing and assembly.</title>
        <authorList>
            <person name="Murali S."/>
            <person name="Richards S."/>
            <person name="Bandaranaike D."/>
            <person name="Bellair M."/>
            <person name="Blankenburg K."/>
            <person name="Chao H."/>
            <person name="Dinh H."/>
            <person name="Doddapaneni H."/>
            <person name="Dugan-Rocha S."/>
            <person name="Elkadiri S."/>
            <person name="Gnanaolivu R."/>
            <person name="Hernandez B."/>
            <person name="Skinner E."/>
            <person name="Javaid M."/>
            <person name="Lee S."/>
            <person name="Li M."/>
            <person name="Ming W."/>
            <person name="Munidasa M."/>
            <person name="Muniz J."/>
            <person name="Nguyen L."/>
            <person name="Hughes D."/>
            <person name="Osuji N."/>
            <person name="Pu L.-L."/>
            <person name="Puazo M."/>
            <person name="Qu C."/>
            <person name="Quiroz J."/>
            <person name="Raj R."/>
            <person name="Weissenberger G."/>
            <person name="Xin Y."/>
            <person name="Zou X."/>
            <person name="Han Y."/>
            <person name="Worley K."/>
            <person name="Muzny D."/>
            <person name="Gibbs R."/>
        </authorList>
    </citation>
    <scope>NUCLEOTIDE SEQUENCE</scope>
    <source>
        <strain evidence="2">Sampled in the wild</strain>
    </source>
</reference>
<evidence type="ECO:0000256" key="1">
    <source>
        <dbReference type="SAM" id="MobiDB-lite"/>
    </source>
</evidence>
<sequence length="150" mass="17043">MLSTWSNLQNKENSIVLQPSKVRAAVPGKNSKLENMPKKKVFGDVGNTIRAFDNKRENLGGLKTPAKPATKFTIHEAPREEVWPEPEFLPPCTTFEDNYEDCWPLHLRLSKRCVRELGDYRGKGKKPMPTSIEDSPLPLGRFHEEGRVIS</sequence>
<proteinExistence type="predicted"/>
<evidence type="ECO:0000313" key="2">
    <source>
        <dbReference type="EMBL" id="KAG8226882.1"/>
    </source>
</evidence>
<dbReference type="EMBL" id="KZ308301">
    <property type="protein sequence ID" value="KAG8226882.1"/>
    <property type="molecule type" value="Genomic_DNA"/>
</dbReference>
<comment type="caution">
    <text evidence="2">The sequence shown here is derived from an EMBL/GenBank/DDBJ whole genome shotgun (WGS) entry which is preliminary data.</text>
</comment>
<evidence type="ECO:0000313" key="3">
    <source>
        <dbReference type="Proteomes" id="UP000792457"/>
    </source>
</evidence>
<accession>A0A8K0NYX9</accession>
<protein>
    <submittedName>
        <fullName evidence="2">Uncharacterized protein</fullName>
    </submittedName>
</protein>
<gene>
    <name evidence="2" type="ORF">J437_LFUL005641</name>
</gene>
<organism evidence="2 3">
    <name type="scientific">Ladona fulva</name>
    <name type="common">Scarce chaser dragonfly</name>
    <name type="synonym">Libellula fulva</name>
    <dbReference type="NCBI Taxonomy" id="123851"/>
    <lineage>
        <taxon>Eukaryota</taxon>
        <taxon>Metazoa</taxon>
        <taxon>Ecdysozoa</taxon>
        <taxon>Arthropoda</taxon>
        <taxon>Hexapoda</taxon>
        <taxon>Insecta</taxon>
        <taxon>Pterygota</taxon>
        <taxon>Palaeoptera</taxon>
        <taxon>Odonata</taxon>
        <taxon>Epiprocta</taxon>
        <taxon>Anisoptera</taxon>
        <taxon>Libelluloidea</taxon>
        <taxon>Libellulidae</taxon>
        <taxon>Ladona</taxon>
    </lineage>
</organism>
<reference evidence="2" key="1">
    <citation type="submission" date="2013-04" db="EMBL/GenBank/DDBJ databases">
        <authorList>
            <person name="Qu J."/>
            <person name="Murali S.C."/>
            <person name="Bandaranaike D."/>
            <person name="Bellair M."/>
            <person name="Blankenburg K."/>
            <person name="Chao H."/>
            <person name="Dinh H."/>
            <person name="Doddapaneni H."/>
            <person name="Downs B."/>
            <person name="Dugan-Rocha S."/>
            <person name="Elkadiri S."/>
            <person name="Gnanaolivu R.D."/>
            <person name="Hernandez B."/>
            <person name="Javaid M."/>
            <person name="Jayaseelan J.C."/>
            <person name="Lee S."/>
            <person name="Li M."/>
            <person name="Ming W."/>
            <person name="Munidasa M."/>
            <person name="Muniz J."/>
            <person name="Nguyen L."/>
            <person name="Ongeri F."/>
            <person name="Osuji N."/>
            <person name="Pu L.-L."/>
            <person name="Puazo M."/>
            <person name="Qu C."/>
            <person name="Quiroz J."/>
            <person name="Raj R."/>
            <person name="Weissenberger G."/>
            <person name="Xin Y."/>
            <person name="Zou X."/>
            <person name="Han Y."/>
            <person name="Richards S."/>
            <person name="Worley K."/>
            <person name="Muzny D."/>
            <person name="Gibbs R."/>
        </authorList>
    </citation>
    <scope>NUCLEOTIDE SEQUENCE</scope>
    <source>
        <strain evidence="2">Sampled in the wild</strain>
    </source>
</reference>
<dbReference type="AlphaFoldDB" id="A0A8K0NYX9"/>